<proteinExistence type="predicted"/>
<protein>
    <submittedName>
        <fullName evidence="1">Uncharacterized protein</fullName>
    </submittedName>
</protein>
<sequence>MWYVGNIHVLEESFGKSLLKKKDTFVQLARKFSERLSRKLPPGDASIKYAGEDGDKVRTHAPGHTASRITWGKSVVIRDGLLTYSL</sequence>
<name>A0ACC2FDP1_DALPE</name>
<evidence type="ECO:0000313" key="1">
    <source>
        <dbReference type="EMBL" id="KAJ7989452.1"/>
    </source>
</evidence>
<accession>A0ACC2FDP1</accession>
<gene>
    <name evidence="1" type="ORF">DPEC_G00304680</name>
</gene>
<dbReference type="Proteomes" id="UP001157502">
    <property type="component" value="Chromosome 29"/>
</dbReference>
<keyword evidence="2" id="KW-1185">Reference proteome</keyword>
<reference evidence="1" key="1">
    <citation type="submission" date="2021-05" db="EMBL/GenBank/DDBJ databases">
        <authorList>
            <person name="Pan Q."/>
            <person name="Jouanno E."/>
            <person name="Zahm M."/>
            <person name="Klopp C."/>
            <person name="Cabau C."/>
            <person name="Louis A."/>
            <person name="Berthelot C."/>
            <person name="Parey E."/>
            <person name="Roest Crollius H."/>
            <person name="Montfort J."/>
            <person name="Robinson-Rechavi M."/>
            <person name="Bouchez O."/>
            <person name="Lampietro C."/>
            <person name="Lopez Roques C."/>
            <person name="Donnadieu C."/>
            <person name="Postlethwait J."/>
            <person name="Bobe J."/>
            <person name="Dillon D."/>
            <person name="Chandos A."/>
            <person name="von Hippel F."/>
            <person name="Guiguen Y."/>
        </authorList>
    </citation>
    <scope>NUCLEOTIDE SEQUENCE</scope>
    <source>
        <strain evidence="1">YG-Jan2019</strain>
    </source>
</reference>
<evidence type="ECO:0000313" key="2">
    <source>
        <dbReference type="Proteomes" id="UP001157502"/>
    </source>
</evidence>
<organism evidence="1 2">
    <name type="scientific">Dallia pectoralis</name>
    <name type="common">Alaska blackfish</name>
    <dbReference type="NCBI Taxonomy" id="75939"/>
    <lineage>
        <taxon>Eukaryota</taxon>
        <taxon>Metazoa</taxon>
        <taxon>Chordata</taxon>
        <taxon>Craniata</taxon>
        <taxon>Vertebrata</taxon>
        <taxon>Euteleostomi</taxon>
        <taxon>Actinopterygii</taxon>
        <taxon>Neopterygii</taxon>
        <taxon>Teleostei</taxon>
        <taxon>Protacanthopterygii</taxon>
        <taxon>Esociformes</taxon>
        <taxon>Umbridae</taxon>
        <taxon>Dallia</taxon>
    </lineage>
</organism>
<comment type="caution">
    <text evidence="1">The sequence shown here is derived from an EMBL/GenBank/DDBJ whole genome shotgun (WGS) entry which is preliminary data.</text>
</comment>
<dbReference type="EMBL" id="CM055756">
    <property type="protein sequence ID" value="KAJ7989452.1"/>
    <property type="molecule type" value="Genomic_DNA"/>
</dbReference>